<dbReference type="OrthoDB" id="1706086at2"/>
<reference evidence="4 5" key="1">
    <citation type="submission" date="2018-09" db="EMBL/GenBank/DDBJ databases">
        <title>Paenibacillus aracenensis nov. sp. isolated from a cave in southern Spain.</title>
        <authorList>
            <person name="Jurado V."/>
            <person name="Gutierrez-Patricio S."/>
            <person name="Gonzalez-Pimentel J.L."/>
            <person name="Miller A.Z."/>
            <person name="Laiz L."/>
            <person name="Saiz-Jimenez C."/>
        </authorList>
    </citation>
    <scope>NUCLEOTIDE SEQUENCE [LARGE SCALE GENOMIC DNA]</scope>
    <source>
        <strain evidence="4 5">DSM 22867</strain>
    </source>
</reference>
<dbReference type="AlphaFoldDB" id="A0A3A1US53"/>
<sequence>MRETSNSFSLEISKQNSQQPKHFRGGDKKVMKKSLSLFVASSMVVSMFAGAAYAADAKNPGEYLNELGVIQGNGTDLKEDQSWKRQDVIVLLSRLLGEEDEAQDAETTHEFTDVTNSFYDGFISWAVEEGLVEGKGNGKFGFNAELKNQEFYAIVLRAFGHDTTGEGYAEVPELAVKYGFATEETDFSAIPTRGETYATIVKALETEVPGTGKKLGVILGLIKEEAPQAAAVQSINALNATQVAVKFTAAVDKTAAETVTNYAIGTNNPDSVSLSADGLTATLTFGAGEVEVQNAVAVIEPIVSAADVDKTTAKYTQIFSYKDEVKPEFVSVEAKTNNTVATSVTVKASEPINAAVVKINGSYYSANFGGTDTAKITGVALEVNKTHTIELINLTDKATVPNVTVLSTKTFSVVVDQVAPTATLSTSSDKTIVVTFSKPMDSATVIAGLTNAVKNEVLANVATLIPTAVNGSNDTKFEIKVNEPLFASTATRTLNVAFPGSIKDSLGNSIAAGTQAVVLSKDVVKPAPTGYRVVKDGNGNITKIEVNFSEALAAGTPGAVSIVNSNGVNVTGSLLGGFTAVNVTAGDKKVVYNANVPGKASGQFAFSFPANLVTDTSEAANKSDAFNYTLDLGAGSTTFSLPANPITVTTSFDADAKVVKQVLTVNFGAGVKGGAVANSATDLNNYTIAGKPLPAGTIITLNGTQDVATITLPAGSIAKTDANAVVTVSNILSLNGAALNSYVGTIGVTDNTKAKLTSAVLNSDGSLTVGFDEALDAAPGLQNTDLKVSVNGSALNPAQVQVDLIPAGADAGKYLVRVETLLEVNADTTQNFTYVDVDNSGTFTTGDIKVATGSAVAGGFANLTAPVFSSVKVATVAAPTADDAAGNVIEGNVEKVVK</sequence>
<evidence type="ECO:0000256" key="2">
    <source>
        <dbReference type="SAM" id="MobiDB-lite"/>
    </source>
</evidence>
<organism evidence="4 5">
    <name type="scientific">Paenibacillus nanensis</name>
    <dbReference type="NCBI Taxonomy" id="393251"/>
    <lineage>
        <taxon>Bacteria</taxon>
        <taxon>Bacillati</taxon>
        <taxon>Bacillota</taxon>
        <taxon>Bacilli</taxon>
        <taxon>Bacillales</taxon>
        <taxon>Paenibacillaceae</taxon>
        <taxon>Paenibacillus</taxon>
    </lineage>
</organism>
<keyword evidence="1" id="KW-0732">Signal</keyword>
<protein>
    <recommendedName>
        <fullName evidence="3">SLH domain-containing protein</fullName>
    </recommendedName>
</protein>
<dbReference type="Pfam" id="PF00395">
    <property type="entry name" value="SLH"/>
    <property type="match status" value="1"/>
</dbReference>
<dbReference type="EMBL" id="QXQA01000012">
    <property type="protein sequence ID" value="RIX51065.1"/>
    <property type="molecule type" value="Genomic_DNA"/>
</dbReference>
<evidence type="ECO:0000313" key="4">
    <source>
        <dbReference type="EMBL" id="RIX51065.1"/>
    </source>
</evidence>
<dbReference type="PROSITE" id="PS51272">
    <property type="entry name" value="SLH"/>
    <property type="match status" value="1"/>
</dbReference>
<accession>A0A3A1US53</accession>
<feature type="region of interest" description="Disordered" evidence="2">
    <location>
        <begin position="1"/>
        <end position="26"/>
    </location>
</feature>
<proteinExistence type="predicted"/>
<dbReference type="Gene3D" id="2.60.40.1220">
    <property type="match status" value="2"/>
</dbReference>
<dbReference type="InterPro" id="IPR001119">
    <property type="entry name" value="SLH_dom"/>
</dbReference>
<dbReference type="Proteomes" id="UP000266482">
    <property type="component" value="Unassembled WGS sequence"/>
</dbReference>
<dbReference type="InterPro" id="IPR014755">
    <property type="entry name" value="Cu-Rt/internalin_Ig-like"/>
</dbReference>
<evidence type="ECO:0000313" key="5">
    <source>
        <dbReference type="Proteomes" id="UP000266482"/>
    </source>
</evidence>
<comment type="caution">
    <text evidence="4">The sequence shown here is derived from an EMBL/GenBank/DDBJ whole genome shotgun (WGS) entry which is preliminary data.</text>
</comment>
<feature type="compositionally biased region" description="Polar residues" evidence="2">
    <location>
        <begin position="1"/>
        <end position="20"/>
    </location>
</feature>
<dbReference type="RefSeq" id="WP_119601224.1">
    <property type="nucleotide sequence ID" value="NZ_QXQA01000012.1"/>
</dbReference>
<feature type="domain" description="SLH" evidence="3">
    <location>
        <begin position="106"/>
        <end position="169"/>
    </location>
</feature>
<evidence type="ECO:0000256" key="1">
    <source>
        <dbReference type="ARBA" id="ARBA00022729"/>
    </source>
</evidence>
<evidence type="ECO:0000259" key="3">
    <source>
        <dbReference type="PROSITE" id="PS51272"/>
    </source>
</evidence>
<name>A0A3A1US53_9BACL</name>
<gene>
    <name evidence="4" type="ORF">D3P08_18480</name>
</gene>
<keyword evidence="5" id="KW-1185">Reference proteome</keyword>